<sequence>MLLREEPSISDPTSYAAVLAAVSAGHHRRSERALRGTRPPVMLRTRRTREPRRWGKPGAPDGSPAGSIDAGASWTSWWRAHA</sequence>
<feature type="region of interest" description="Disordered" evidence="1">
    <location>
        <begin position="26"/>
        <end position="82"/>
    </location>
</feature>
<gene>
    <name evidence="2" type="ORF">EEJ42_45095</name>
</gene>
<dbReference type="EMBL" id="RIBZ01000852">
    <property type="protein sequence ID" value="RNF82774.1"/>
    <property type="molecule type" value="Genomic_DNA"/>
</dbReference>
<evidence type="ECO:0000256" key="1">
    <source>
        <dbReference type="SAM" id="MobiDB-lite"/>
    </source>
</evidence>
<comment type="caution">
    <text evidence="2">The sequence shown here is derived from an EMBL/GenBank/DDBJ whole genome shotgun (WGS) entry which is preliminary data.</text>
</comment>
<reference evidence="2 3" key="1">
    <citation type="submission" date="2018-11" db="EMBL/GenBank/DDBJ databases">
        <title>The Potential of Streptomyces as Biocontrol Agents against the Tomato grey mould, Botrytis cinerea (Gray mold) Frontiers in Microbiology.</title>
        <authorList>
            <person name="Li D."/>
        </authorList>
    </citation>
    <scope>NUCLEOTIDE SEQUENCE [LARGE SCALE GENOMIC DNA]</scope>
    <source>
        <strain evidence="2 3">NEAU-LD23</strain>
    </source>
</reference>
<protein>
    <submittedName>
        <fullName evidence="2">Uncharacterized protein</fullName>
    </submittedName>
</protein>
<accession>A0A3M8SU65</accession>
<evidence type="ECO:0000313" key="2">
    <source>
        <dbReference type="EMBL" id="RNF82774.1"/>
    </source>
</evidence>
<organism evidence="2 3">
    <name type="scientific">Streptomyces botrytidirepellens</name>
    <dbReference type="NCBI Taxonomy" id="2486417"/>
    <lineage>
        <taxon>Bacteria</taxon>
        <taxon>Bacillati</taxon>
        <taxon>Actinomycetota</taxon>
        <taxon>Actinomycetes</taxon>
        <taxon>Kitasatosporales</taxon>
        <taxon>Streptomycetaceae</taxon>
        <taxon>Streptomyces</taxon>
    </lineage>
</organism>
<evidence type="ECO:0000313" key="3">
    <source>
        <dbReference type="Proteomes" id="UP000275401"/>
    </source>
</evidence>
<name>A0A3M8SU65_9ACTN</name>
<dbReference type="AlphaFoldDB" id="A0A3M8SU65"/>
<keyword evidence="3" id="KW-1185">Reference proteome</keyword>
<proteinExistence type="predicted"/>
<dbReference type="Proteomes" id="UP000275401">
    <property type="component" value="Unassembled WGS sequence"/>
</dbReference>